<evidence type="ECO:0000259" key="4">
    <source>
        <dbReference type="PROSITE" id="PS51194"/>
    </source>
</evidence>
<dbReference type="PANTHER" id="PTHR13710">
    <property type="entry name" value="DNA HELICASE RECQ FAMILY MEMBER"/>
    <property type="match status" value="1"/>
</dbReference>
<dbReference type="InterPro" id="IPR001650">
    <property type="entry name" value="Helicase_C-like"/>
</dbReference>
<dbReference type="PANTHER" id="PTHR13710:SF149">
    <property type="entry name" value="ATP-DEPENDENT DNA HELICASE TLH2"/>
    <property type="match status" value="1"/>
</dbReference>
<dbReference type="CDD" id="cd18785">
    <property type="entry name" value="SF2_C"/>
    <property type="match status" value="1"/>
</dbReference>
<dbReference type="GO" id="GO:0009378">
    <property type="term" value="F:four-way junction helicase activity"/>
    <property type="evidence" value="ECO:0007669"/>
    <property type="project" value="TreeGrafter"/>
</dbReference>
<organism evidence="5 6">
    <name type="scientific">Dendrothele bispora (strain CBS 962.96)</name>
    <dbReference type="NCBI Taxonomy" id="1314807"/>
    <lineage>
        <taxon>Eukaryota</taxon>
        <taxon>Fungi</taxon>
        <taxon>Dikarya</taxon>
        <taxon>Basidiomycota</taxon>
        <taxon>Agaricomycotina</taxon>
        <taxon>Agaricomycetes</taxon>
        <taxon>Agaricomycetidae</taxon>
        <taxon>Agaricales</taxon>
        <taxon>Agaricales incertae sedis</taxon>
        <taxon>Dendrothele</taxon>
    </lineage>
</organism>
<dbReference type="AlphaFoldDB" id="A0A4S8M3Z3"/>
<dbReference type="Pfam" id="PF00271">
    <property type="entry name" value="Helicase_C"/>
    <property type="match status" value="1"/>
</dbReference>
<keyword evidence="6" id="KW-1185">Reference proteome</keyword>
<dbReference type="PROSITE" id="PS51194">
    <property type="entry name" value="HELICASE_CTER"/>
    <property type="match status" value="1"/>
</dbReference>
<evidence type="ECO:0000313" key="5">
    <source>
        <dbReference type="EMBL" id="THU96720.1"/>
    </source>
</evidence>
<dbReference type="GO" id="GO:0005634">
    <property type="term" value="C:nucleus"/>
    <property type="evidence" value="ECO:0007669"/>
    <property type="project" value="TreeGrafter"/>
</dbReference>
<dbReference type="InterPro" id="IPR027417">
    <property type="entry name" value="P-loop_NTPase"/>
</dbReference>
<dbReference type="GO" id="GO:0005737">
    <property type="term" value="C:cytoplasm"/>
    <property type="evidence" value="ECO:0007669"/>
    <property type="project" value="TreeGrafter"/>
</dbReference>
<dbReference type="EC" id="5.6.2.4" evidence="3"/>
<dbReference type="OrthoDB" id="5952536at2759"/>
<dbReference type="SUPFAM" id="SSF52540">
    <property type="entry name" value="P-loop containing nucleoside triphosphate hydrolases"/>
    <property type="match status" value="1"/>
</dbReference>
<feature type="domain" description="Helicase C-terminal" evidence="4">
    <location>
        <begin position="172"/>
        <end position="342"/>
    </location>
</feature>
<accession>A0A4S8M3Z3</accession>
<evidence type="ECO:0000313" key="6">
    <source>
        <dbReference type="Proteomes" id="UP000297245"/>
    </source>
</evidence>
<dbReference type="GO" id="GO:0043138">
    <property type="term" value="F:3'-5' DNA helicase activity"/>
    <property type="evidence" value="ECO:0007669"/>
    <property type="project" value="UniProtKB-EC"/>
</dbReference>
<proteinExistence type="inferred from homology"/>
<dbReference type="Proteomes" id="UP000297245">
    <property type="component" value="Unassembled WGS sequence"/>
</dbReference>
<comment type="similarity">
    <text evidence="1">Belongs to the helicase family. RecQ subfamily.</text>
</comment>
<dbReference type="GO" id="GO:0005694">
    <property type="term" value="C:chromosome"/>
    <property type="evidence" value="ECO:0007669"/>
    <property type="project" value="TreeGrafter"/>
</dbReference>
<dbReference type="EMBL" id="ML179170">
    <property type="protein sequence ID" value="THU96720.1"/>
    <property type="molecule type" value="Genomic_DNA"/>
</dbReference>
<feature type="non-terminal residue" evidence="5">
    <location>
        <position position="1"/>
    </location>
</feature>
<sequence>IEAASIFQTYGLCTIAVNEDTDGSDLFWNVIGYDLKKRIPGCADVFIVTPEQFFRNPQGHISRFGKLVRKHIFKCRIRLTVVDEAHFTHTCGLPRYGLDAFREAYGQLDDIKILFGPAVPWAAMTATATHQILKTIQEKLLCPNYLHLRTTSNRRNIMYYYATHCVPGHIDQPENFACFLSSPFNLATQKRVLIFRDNMNATLNIATYLDGLLPSEYRGRGIVQHYNSMTSSRYQSDTHDSFTKPDGTCKILVATAGESTGIDHPDVEIVCIAGLPSDITDIVQRGGRAVRQIINSGLCVLFHEKWPLSIDLTDYGLKWTGDITLDSIDFHSDIDRPRKQVLTKYSPPQDRAGLACVLITKHLFCIRLFIALCLRDKSPEALEYTTPFCCSEHHNTFNLQSFLPGKLYTPSEIGKKASKTSKKRQRSKPMRDLLQERLENWRLNMHASDELAAVRPVYYILPDPHIKILISKLPFTIQSGHDVTMLLEQTWSWGQIWADKIYRVIARFDREVEKSCSAEYIVDSDCDERKWAEVLERDKEVRERSAEAALNSIGESRLGEIQNRKNGKARMVLFNTTNV</sequence>
<reference evidence="5 6" key="1">
    <citation type="journal article" date="2019" name="Nat. Ecol. Evol.">
        <title>Megaphylogeny resolves global patterns of mushroom evolution.</title>
        <authorList>
            <person name="Varga T."/>
            <person name="Krizsan K."/>
            <person name="Foldi C."/>
            <person name="Dima B."/>
            <person name="Sanchez-Garcia M."/>
            <person name="Sanchez-Ramirez S."/>
            <person name="Szollosi G.J."/>
            <person name="Szarkandi J.G."/>
            <person name="Papp V."/>
            <person name="Albert L."/>
            <person name="Andreopoulos W."/>
            <person name="Angelini C."/>
            <person name="Antonin V."/>
            <person name="Barry K.W."/>
            <person name="Bougher N.L."/>
            <person name="Buchanan P."/>
            <person name="Buyck B."/>
            <person name="Bense V."/>
            <person name="Catcheside P."/>
            <person name="Chovatia M."/>
            <person name="Cooper J."/>
            <person name="Damon W."/>
            <person name="Desjardin D."/>
            <person name="Finy P."/>
            <person name="Geml J."/>
            <person name="Haridas S."/>
            <person name="Hughes K."/>
            <person name="Justo A."/>
            <person name="Karasinski D."/>
            <person name="Kautmanova I."/>
            <person name="Kiss B."/>
            <person name="Kocsube S."/>
            <person name="Kotiranta H."/>
            <person name="LaButti K.M."/>
            <person name="Lechner B.E."/>
            <person name="Liimatainen K."/>
            <person name="Lipzen A."/>
            <person name="Lukacs Z."/>
            <person name="Mihaltcheva S."/>
            <person name="Morgado L.N."/>
            <person name="Niskanen T."/>
            <person name="Noordeloos M.E."/>
            <person name="Ohm R.A."/>
            <person name="Ortiz-Santana B."/>
            <person name="Ovrebo C."/>
            <person name="Racz N."/>
            <person name="Riley R."/>
            <person name="Savchenko A."/>
            <person name="Shiryaev A."/>
            <person name="Soop K."/>
            <person name="Spirin V."/>
            <person name="Szebenyi C."/>
            <person name="Tomsovsky M."/>
            <person name="Tulloss R.E."/>
            <person name="Uehling J."/>
            <person name="Grigoriev I.V."/>
            <person name="Vagvolgyi C."/>
            <person name="Papp T."/>
            <person name="Martin F.M."/>
            <person name="Miettinen O."/>
            <person name="Hibbett D.S."/>
            <person name="Nagy L.G."/>
        </authorList>
    </citation>
    <scope>NUCLEOTIDE SEQUENCE [LARGE SCALE GENOMIC DNA]</scope>
    <source>
        <strain evidence="5 6">CBS 962.96</strain>
    </source>
</reference>
<comment type="catalytic activity">
    <reaction evidence="2">
        <text>Couples ATP hydrolysis with the unwinding of duplex DNA by translocating in the 3'-5' direction.</text>
        <dbReference type="EC" id="5.6.2.4"/>
    </reaction>
</comment>
<dbReference type="GO" id="GO:0000724">
    <property type="term" value="P:double-strand break repair via homologous recombination"/>
    <property type="evidence" value="ECO:0007669"/>
    <property type="project" value="TreeGrafter"/>
</dbReference>
<dbReference type="Gene3D" id="3.40.50.300">
    <property type="entry name" value="P-loop containing nucleotide triphosphate hydrolases"/>
    <property type="match status" value="2"/>
</dbReference>
<evidence type="ECO:0000256" key="3">
    <source>
        <dbReference type="ARBA" id="ARBA00034808"/>
    </source>
</evidence>
<evidence type="ECO:0000256" key="1">
    <source>
        <dbReference type="ARBA" id="ARBA00005446"/>
    </source>
</evidence>
<evidence type="ECO:0000256" key="2">
    <source>
        <dbReference type="ARBA" id="ARBA00034617"/>
    </source>
</evidence>
<gene>
    <name evidence="5" type="ORF">K435DRAFT_663928</name>
</gene>
<name>A0A4S8M3Z3_DENBC</name>
<protein>
    <recommendedName>
        <fullName evidence="3">DNA 3'-5' helicase</fullName>
        <ecNumber evidence="3">5.6.2.4</ecNumber>
    </recommendedName>
</protein>